<protein>
    <submittedName>
        <fullName evidence="5">Short-subunit dehydrogenase</fullName>
    </submittedName>
</protein>
<dbReference type="PRINTS" id="PR00080">
    <property type="entry name" value="SDRFAMILY"/>
</dbReference>
<dbReference type="InterPro" id="IPR020904">
    <property type="entry name" value="Sc_DH/Rdtase_CS"/>
</dbReference>
<evidence type="ECO:0000313" key="6">
    <source>
        <dbReference type="Proteomes" id="UP000256310"/>
    </source>
</evidence>
<dbReference type="PROSITE" id="PS00061">
    <property type="entry name" value="ADH_SHORT"/>
    <property type="match status" value="1"/>
</dbReference>
<dbReference type="CDD" id="cd05233">
    <property type="entry name" value="SDR_c"/>
    <property type="match status" value="1"/>
</dbReference>
<dbReference type="InterPro" id="IPR002347">
    <property type="entry name" value="SDR_fam"/>
</dbReference>
<comment type="caution">
    <text evidence="5">The sequence shown here is derived from an EMBL/GenBank/DDBJ whole genome shotgun (WGS) entry which is preliminary data.</text>
</comment>
<sequence length="253" mass="26533">MAGKTAVITGAGSGLGKALARLCASQGCNVVIADIDMDHAREVAEGIVADGGAALAVHTDVADRDSVNALAQACYDRFRGCDYLINNAGIAIYKPLVDTSEEDWNRVIGVNLLGIANGISAFMPRMTAAQTSGHIVNIASMAGLLPLEGFGIYVATKFAVVGLSEVLAKELDSTRISVTVACPGWIATAIQPTDPDAPQPSFPPELSRVIAPGEAARIILDAMLAKRLHAPTHPEWRDTVAARSETVVEAFER</sequence>
<dbReference type="AlphaFoldDB" id="A0A3D9FFL0"/>
<dbReference type="SUPFAM" id="SSF51735">
    <property type="entry name" value="NAD(P)-binding Rossmann-fold domains"/>
    <property type="match status" value="1"/>
</dbReference>
<dbReference type="FunFam" id="3.40.50.720:FF:000084">
    <property type="entry name" value="Short-chain dehydrogenase reductase"/>
    <property type="match status" value="1"/>
</dbReference>
<dbReference type="InterPro" id="IPR057326">
    <property type="entry name" value="KR_dom"/>
</dbReference>
<feature type="domain" description="Ketoreductase" evidence="4">
    <location>
        <begin position="4"/>
        <end position="188"/>
    </location>
</feature>
<dbReference type="PRINTS" id="PR00081">
    <property type="entry name" value="GDHRDH"/>
</dbReference>
<dbReference type="GO" id="GO:0016491">
    <property type="term" value="F:oxidoreductase activity"/>
    <property type="evidence" value="ECO:0007669"/>
    <property type="project" value="UniProtKB-KW"/>
</dbReference>
<keyword evidence="6" id="KW-1185">Reference proteome</keyword>
<dbReference type="GO" id="GO:0016020">
    <property type="term" value="C:membrane"/>
    <property type="evidence" value="ECO:0007669"/>
    <property type="project" value="TreeGrafter"/>
</dbReference>
<dbReference type="PANTHER" id="PTHR44196:SF1">
    <property type="entry name" value="DEHYDROGENASE_REDUCTASE SDR FAMILY MEMBER 7B"/>
    <property type="match status" value="1"/>
</dbReference>
<dbReference type="Proteomes" id="UP000256310">
    <property type="component" value="Unassembled WGS sequence"/>
</dbReference>
<dbReference type="Gene3D" id="3.40.50.720">
    <property type="entry name" value="NAD(P)-binding Rossmann-like Domain"/>
    <property type="match status" value="1"/>
</dbReference>
<dbReference type="EMBL" id="QRDP01000004">
    <property type="protein sequence ID" value="RED16352.1"/>
    <property type="molecule type" value="Genomic_DNA"/>
</dbReference>
<evidence type="ECO:0000313" key="5">
    <source>
        <dbReference type="EMBL" id="RED16352.1"/>
    </source>
</evidence>
<keyword evidence="2" id="KW-0560">Oxidoreductase</keyword>
<dbReference type="Pfam" id="PF00106">
    <property type="entry name" value="adh_short"/>
    <property type="match status" value="1"/>
</dbReference>
<organism evidence="5 6">
    <name type="scientific">Parasphingopyxis lamellibrachiae</name>
    <dbReference type="NCBI Taxonomy" id="680125"/>
    <lineage>
        <taxon>Bacteria</taxon>
        <taxon>Pseudomonadati</taxon>
        <taxon>Pseudomonadota</taxon>
        <taxon>Alphaproteobacteria</taxon>
        <taxon>Sphingomonadales</taxon>
        <taxon>Sphingomonadaceae</taxon>
        <taxon>Parasphingopyxis</taxon>
    </lineage>
</organism>
<evidence type="ECO:0000259" key="4">
    <source>
        <dbReference type="SMART" id="SM00822"/>
    </source>
</evidence>
<dbReference type="SMART" id="SM00822">
    <property type="entry name" value="PKS_KR"/>
    <property type="match status" value="1"/>
</dbReference>
<name>A0A3D9FFL0_9SPHN</name>
<dbReference type="PANTHER" id="PTHR44196">
    <property type="entry name" value="DEHYDROGENASE/REDUCTASE SDR FAMILY MEMBER 7B"/>
    <property type="match status" value="1"/>
</dbReference>
<evidence type="ECO:0000256" key="1">
    <source>
        <dbReference type="ARBA" id="ARBA00006484"/>
    </source>
</evidence>
<comment type="similarity">
    <text evidence="1 3">Belongs to the short-chain dehydrogenases/reductases (SDR) family.</text>
</comment>
<evidence type="ECO:0000256" key="3">
    <source>
        <dbReference type="RuleBase" id="RU000363"/>
    </source>
</evidence>
<gene>
    <name evidence="5" type="ORF">DFR46_1374</name>
</gene>
<reference evidence="5 6" key="1">
    <citation type="submission" date="2018-07" db="EMBL/GenBank/DDBJ databases">
        <title>Genomic Encyclopedia of Type Strains, Phase IV (KMG-IV): sequencing the most valuable type-strain genomes for metagenomic binning, comparative biology and taxonomic classification.</title>
        <authorList>
            <person name="Goeker M."/>
        </authorList>
    </citation>
    <scope>NUCLEOTIDE SEQUENCE [LARGE SCALE GENOMIC DNA]</scope>
    <source>
        <strain evidence="5 6">DSM 26725</strain>
    </source>
</reference>
<dbReference type="InterPro" id="IPR036291">
    <property type="entry name" value="NAD(P)-bd_dom_sf"/>
</dbReference>
<proteinExistence type="inferred from homology"/>
<accession>A0A3D9FFL0</accession>
<evidence type="ECO:0000256" key="2">
    <source>
        <dbReference type="ARBA" id="ARBA00023002"/>
    </source>
</evidence>